<keyword evidence="2" id="KW-0813">Transport</keyword>
<evidence type="ECO:0000256" key="3">
    <source>
        <dbReference type="ARBA" id="ARBA00022741"/>
    </source>
</evidence>
<comment type="similarity">
    <text evidence="1">Belongs to the ABC transporter superfamily.</text>
</comment>
<feature type="domain" description="ABC transporter" evidence="5">
    <location>
        <begin position="2"/>
        <end position="228"/>
    </location>
</feature>
<evidence type="ECO:0000256" key="1">
    <source>
        <dbReference type="ARBA" id="ARBA00005417"/>
    </source>
</evidence>
<dbReference type="Proteomes" id="UP001589750">
    <property type="component" value="Unassembled WGS sequence"/>
</dbReference>
<keyword evidence="4 6" id="KW-0067">ATP-binding</keyword>
<accession>A0ABV5K9V9</accession>
<dbReference type="InterPro" id="IPR027417">
    <property type="entry name" value="P-loop_NTPase"/>
</dbReference>
<evidence type="ECO:0000313" key="7">
    <source>
        <dbReference type="Proteomes" id="UP001589750"/>
    </source>
</evidence>
<evidence type="ECO:0000256" key="2">
    <source>
        <dbReference type="ARBA" id="ARBA00022448"/>
    </source>
</evidence>
<keyword evidence="7" id="KW-1185">Reference proteome</keyword>
<name>A0ABV5K9V9_9ACTN</name>
<dbReference type="Gene3D" id="3.40.50.300">
    <property type="entry name" value="P-loop containing nucleotide triphosphate hydrolases"/>
    <property type="match status" value="1"/>
</dbReference>
<dbReference type="SMART" id="SM00382">
    <property type="entry name" value="AAA"/>
    <property type="match status" value="1"/>
</dbReference>
<dbReference type="CDD" id="cd03268">
    <property type="entry name" value="ABC_BcrA_bacitracin_resist"/>
    <property type="match status" value="1"/>
</dbReference>
<evidence type="ECO:0000313" key="6">
    <source>
        <dbReference type="EMBL" id="MFB9313446.1"/>
    </source>
</evidence>
<dbReference type="GO" id="GO:0005524">
    <property type="term" value="F:ATP binding"/>
    <property type="evidence" value="ECO:0007669"/>
    <property type="project" value="UniProtKB-KW"/>
</dbReference>
<reference evidence="6 7" key="1">
    <citation type="submission" date="2024-09" db="EMBL/GenBank/DDBJ databases">
        <authorList>
            <person name="Sun Q."/>
            <person name="Mori K."/>
        </authorList>
    </citation>
    <scope>NUCLEOTIDE SEQUENCE [LARGE SCALE GENOMIC DNA]</scope>
    <source>
        <strain evidence="6 7">JCM 9626</strain>
    </source>
</reference>
<protein>
    <submittedName>
        <fullName evidence="6">ABC transporter ATP-binding protein</fullName>
    </submittedName>
</protein>
<dbReference type="PROSITE" id="PS50893">
    <property type="entry name" value="ABC_TRANSPORTER_2"/>
    <property type="match status" value="1"/>
</dbReference>
<dbReference type="SUPFAM" id="SSF52540">
    <property type="entry name" value="P-loop containing nucleoside triphosphate hydrolases"/>
    <property type="match status" value="1"/>
</dbReference>
<proteinExistence type="inferred from homology"/>
<dbReference type="PANTHER" id="PTHR43335">
    <property type="entry name" value="ABC TRANSPORTER, ATP-BINDING PROTEIN"/>
    <property type="match status" value="1"/>
</dbReference>
<organism evidence="6 7">
    <name type="scientific">Nocardioides plantarum</name>
    <dbReference type="NCBI Taxonomy" id="29299"/>
    <lineage>
        <taxon>Bacteria</taxon>
        <taxon>Bacillati</taxon>
        <taxon>Actinomycetota</taxon>
        <taxon>Actinomycetes</taxon>
        <taxon>Propionibacteriales</taxon>
        <taxon>Nocardioidaceae</taxon>
        <taxon>Nocardioides</taxon>
    </lineage>
</organism>
<evidence type="ECO:0000256" key="4">
    <source>
        <dbReference type="ARBA" id="ARBA00022840"/>
    </source>
</evidence>
<dbReference type="EMBL" id="JBHMDG010000012">
    <property type="protein sequence ID" value="MFB9313446.1"/>
    <property type="molecule type" value="Genomic_DNA"/>
</dbReference>
<comment type="caution">
    <text evidence="6">The sequence shown here is derived from an EMBL/GenBank/DDBJ whole genome shotgun (WGS) entry which is preliminary data.</text>
</comment>
<sequence>MIEVNGLTRTYGGFTAVDDVSFTCEPGSVTGFLGPNGAGKTTTMRIMVGLTPATSGTVTIGGHAYRDLPNPGRRVGVLLDASAQHAGRTGREILTLGARTMGLPSSRVDEMLAMVSLSETEAKRRLRNYSLGMKQRLGIAHALLGDPEVLILDEPANGLDPAGIRWMRDLLKGYARRGGTVLLSSHLLHEVELIADEMILIGHGRIVARGDKQALLARGAGEGRASSIVSALDQDALAGALHQAGYAATPEGSGFRVAASTADVGRLALEHLVVLTELRNGASGLEDLFLELTSDTQRETAPALDTNGAAA</sequence>
<dbReference type="PANTHER" id="PTHR43335:SF4">
    <property type="entry name" value="ABC TRANSPORTER, ATP-BINDING PROTEIN"/>
    <property type="match status" value="1"/>
</dbReference>
<dbReference type="InterPro" id="IPR003439">
    <property type="entry name" value="ABC_transporter-like_ATP-bd"/>
</dbReference>
<dbReference type="RefSeq" id="WP_140007919.1">
    <property type="nucleotide sequence ID" value="NZ_JBHMDG010000012.1"/>
</dbReference>
<gene>
    <name evidence="6" type="ORF">ACFFRI_10360</name>
</gene>
<dbReference type="Pfam" id="PF00005">
    <property type="entry name" value="ABC_tran"/>
    <property type="match status" value="1"/>
</dbReference>
<dbReference type="InterPro" id="IPR003593">
    <property type="entry name" value="AAA+_ATPase"/>
</dbReference>
<keyword evidence="3" id="KW-0547">Nucleotide-binding</keyword>
<evidence type="ECO:0000259" key="5">
    <source>
        <dbReference type="PROSITE" id="PS50893"/>
    </source>
</evidence>